<accession>A0A931MXN2</accession>
<protein>
    <submittedName>
        <fullName evidence="8">DMT family transporter</fullName>
    </submittedName>
</protein>
<keyword evidence="4 6" id="KW-1133">Transmembrane helix</keyword>
<name>A0A931MXN2_9HYPH</name>
<feature type="transmembrane region" description="Helical" evidence="6">
    <location>
        <begin position="172"/>
        <end position="190"/>
    </location>
</feature>
<dbReference type="GO" id="GO:0016020">
    <property type="term" value="C:membrane"/>
    <property type="evidence" value="ECO:0007669"/>
    <property type="project" value="UniProtKB-SubCell"/>
</dbReference>
<evidence type="ECO:0000313" key="9">
    <source>
        <dbReference type="Proteomes" id="UP000631694"/>
    </source>
</evidence>
<gene>
    <name evidence="8" type="ORF">I5731_16255</name>
</gene>
<keyword evidence="3 6" id="KW-0812">Transmembrane</keyword>
<organism evidence="8 9">
    <name type="scientific">Methylobrevis albus</name>
    <dbReference type="NCBI Taxonomy" id="2793297"/>
    <lineage>
        <taxon>Bacteria</taxon>
        <taxon>Pseudomonadati</taxon>
        <taxon>Pseudomonadota</taxon>
        <taxon>Alphaproteobacteria</taxon>
        <taxon>Hyphomicrobiales</taxon>
        <taxon>Pleomorphomonadaceae</taxon>
        <taxon>Methylobrevis</taxon>
    </lineage>
</organism>
<evidence type="ECO:0000313" key="8">
    <source>
        <dbReference type="EMBL" id="MBH0239378.1"/>
    </source>
</evidence>
<reference evidence="8" key="1">
    <citation type="submission" date="2020-12" db="EMBL/GenBank/DDBJ databases">
        <title>Methylobrevis albus sp. nov., isolated from fresh water lack sediment.</title>
        <authorList>
            <person name="Zou Q."/>
        </authorList>
    </citation>
    <scope>NUCLEOTIDE SEQUENCE</scope>
    <source>
        <strain evidence="8">L22</strain>
    </source>
</reference>
<feature type="domain" description="EamA" evidence="7">
    <location>
        <begin position="26"/>
        <end position="161"/>
    </location>
</feature>
<keyword evidence="9" id="KW-1185">Reference proteome</keyword>
<evidence type="ECO:0000256" key="1">
    <source>
        <dbReference type="ARBA" id="ARBA00004141"/>
    </source>
</evidence>
<dbReference type="EMBL" id="JADZLT010000054">
    <property type="protein sequence ID" value="MBH0239378.1"/>
    <property type="molecule type" value="Genomic_DNA"/>
</dbReference>
<feature type="transmembrane region" description="Helical" evidence="6">
    <location>
        <begin position="265"/>
        <end position="284"/>
    </location>
</feature>
<dbReference type="Gene3D" id="1.10.3730.20">
    <property type="match status" value="1"/>
</dbReference>
<evidence type="ECO:0000256" key="5">
    <source>
        <dbReference type="ARBA" id="ARBA00023136"/>
    </source>
</evidence>
<dbReference type="PANTHER" id="PTHR32322:SF2">
    <property type="entry name" value="EAMA DOMAIN-CONTAINING PROTEIN"/>
    <property type="match status" value="1"/>
</dbReference>
<feature type="transmembrane region" description="Helical" evidence="6">
    <location>
        <begin position="90"/>
        <end position="113"/>
    </location>
</feature>
<evidence type="ECO:0000259" key="7">
    <source>
        <dbReference type="Pfam" id="PF00892"/>
    </source>
</evidence>
<dbReference type="InterPro" id="IPR050638">
    <property type="entry name" value="AA-Vitamin_Transporters"/>
</dbReference>
<comment type="caution">
    <text evidence="8">The sequence shown here is derived from an EMBL/GenBank/DDBJ whole genome shotgun (WGS) entry which is preliminary data.</text>
</comment>
<feature type="domain" description="EamA" evidence="7">
    <location>
        <begin position="173"/>
        <end position="305"/>
    </location>
</feature>
<comment type="similarity">
    <text evidence="2">Belongs to the EamA transporter family.</text>
</comment>
<feature type="transmembrane region" description="Helical" evidence="6">
    <location>
        <begin position="59"/>
        <end position="78"/>
    </location>
</feature>
<evidence type="ECO:0000256" key="3">
    <source>
        <dbReference type="ARBA" id="ARBA00022692"/>
    </source>
</evidence>
<evidence type="ECO:0000256" key="4">
    <source>
        <dbReference type="ARBA" id="ARBA00022989"/>
    </source>
</evidence>
<dbReference type="Proteomes" id="UP000631694">
    <property type="component" value="Unassembled WGS sequence"/>
</dbReference>
<dbReference type="PANTHER" id="PTHR32322">
    <property type="entry name" value="INNER MEMBRANE TRANSPORTER"/>
    <property type="match status" value="1"/>
</dbReference>
<feature type="transmembrane region" description="Helical" evidence="6">
    <location>
        <begin position="197"/>
        <end position="219"/>
    </location>
</feature>
<proteinExistence type="inferred from homology"/>
<feature type="transmembrane region" description="Helical" evidence="6">
    <location>
        <begin position="147"/>
        <end position="166"/>
    </location>
</feature>
<dbReference type="Pfam" id="PF00892">
    <property type="entry name" value="EamA"/>
    <property type="match status" value="2"/>
</dbReference>
<feature type="transmembrane region" description="Helical" evidence="6">
    <location>
        <begin position="119"/>
        <end position="138"/>
    </location>
</feature>
<keyword evidence="5 6" id="KW-0472">Membrane</keyword>
<dbReference type="InterPro" id="IPR037185">
    <property type="entry name" value="EmrE-like"/>
</dbReference>
<feature type="transmembrane region" description="Helical" evidence="6">
    <location>
        <begin position="290"/>
        <end position="314"/>
    </location>
</feature>
<dbReference type="SUPFAM" id="SSF103481">
    <property type="entry name" value="Multidrug resistance efflux transporter EmrE"/>
    <property type="match status" value="2"/>
</dbReference>
<dbReference type="AlphaFoldDB" id="A0A931MXN2"/>
<feature type="transmembrane region" description="Helical" evidence="6">
    <location>
        <begin position="231"/>
        <end position="253"/>
    </location>
</feature>
<evidence type="ECO:0000256" key="2">
    <source>
        <dbReference type="ARBA" id="ARBA00007362"/>
    </source>
</evidence>
<sequence>MHPAFVPALTAALQAMVRRLGASPMAGVVAALATVAGWTTWVVGTRHAMASGAIEIDPAGLAVIRFGIAALVLAPIWLKTGLKPKGVDITTLAGLLCAGAPFVAFVSAGLGFAPAVQSAPIITGLMPIAVAILSALMLGERLSRGRVMGLAVVGAGIAVVMAGGLLAGGPAWRGYGLFFMAALAWAAYSVSLKRSGLGALQAAAVVAVWSFLIVLPWGFGSLAHALATAPVSAIAGQVVVQGLIAGVFSIVAFSLAANRLGASRASAITGFTPVAVLAAAAILLGERFEAATVAGVVITGFGVVAASGLVPVVAARLWSLRPKRATSSQA</sequence>
<comment type="subcellular location">
    <subcellularLocation>
        <location evidence="1">Membrane</location>
        <topology evidence="1">Multi-pass membrane protein</topology>
    </subcellularLocation>
</comment>
<dbReference type="RefSeq" id="WP_197312459.1">
    <property type="nucleotide sequence ID" value="NZ_JADZLT010000054.1"/>
</dbReference>
<dbReference type="InterPro" id="IPR000620">
    <property type="entry name" value="EamA_dom"/>
</dbReference>
<evidence type="ECO:0000256" key="6">
    <source>
        <dbReference type="SAM" id="Phobius"/>
    </source>
</evidence>